<protein>
    <submittedName>
        <fullName evidence="2">Uncharacterized protein</fullName>
    </submittedName>
</protein>
<name>A0A7J6L2U3_PEROL</name>
<evidence type="ECO:0000313" key="5">
    <source>
        <dbReference type="Proteomes" id="UP000572268"/>
    </source>
</evidence>
<feature type="chain" id="PRO_5036205301" evidence="1">
    <location>
        <begin position="19"/>
        <end position="187"/>
    </location>
</feature>
<keyword evidence="1" id="KW-0732">Signal</keyword>
<dbReference type="AlphaFoldDB" id="A0A7J6L2U3"/>
<evidence type="ECO:0000313" key="2">
    <source>
        <dbReference type="EMBL" id="KAF4653494.1"/>
    </source>
</evidence>
<dbReference type="EMBL" id="JABAHT010000616">
    <property type="protein sequence ID" value="KAF4653494.1"/>
    <property type="molecule type" value="Genomic_DNA"/>
</dbReference>
<dbReference type="Proteomes" id="UP000572268">
    <property type="component" value="Unassembled WGS sequence"/>
</dbReference>
<dbReference type="Proteomes" id="UP000570595">
    <property type="component" value="Unassembled WGS sequence"/>
</dbReference>
<comment type="caution">
    <text evidence="2">The sequence shown here is derived from an EMBL/GenBank/DDBJ whole genome shotgun (WGS) entry which is preliminary data.</text>
</comment>
<feature type="signal peptide" evidence="1">
    <location>
        <begin position="1"/>
        <end position="18"/>
    </location>
</feature>
<gene>
    <name evidence="3" type="ORF">FOL46_003572</name>
    <name evidence="2" type="ORF">FOZ61_008938</name>
</gene>
<evidence type="ECO:0000256" key="1">
    <source>
        <dbReference type="SAM" id="SignalP"/>
    </source>
</evidence>
<evidence type="ECO:0000313" key="4">
    <source>
        <dbReference type="Proteomes" id="UP000570595"/>
    </source>
</evidence>
<proteinExistence type="predicted"/>
<reference evidence="4 5" key="1">
    <citation type="submission" date="2020-04" db="EMBL/GenBank/DDBJ databases">
        <title>Perkinsus olseni comparative genomics.</title>
        <authorList>
            <person name="Bogema D.R."/>
        </authorList>
    </citation>
    <scope>NUCLEOTIDE SEQUENCE [LARGE SCALE GENOMIC DNA]</scope>
    <source>
        <strain evidence="2">ATCC PRA-179</strain>
        <strain evidence="3">ATCC PRA-31</strain>
    </source>
</reference>
<organism evidence="2 4">
    <name type="scientific">Perkinsus olseni</name>
    <name type="common">Perkinsus atlanticus</name>
    <dbReference type="NCBI Taxonomy" id="32597"/>
    <lineage>
        <taxon>Eukaryota</taxon>
        <taxon>Sar</taxon>
        <taxon>Alveolata</taxon>
        <taxon>Perkinsozoa</taxon>
        <taxon>Perkinsea</taxon>
        <taxon>Perkinsida</taxon>
        <taxon>Perkinsidae</taxon>
        <taxon>Perkinsus</taxon>
    </lineage>
</organism>
<dbReference type="EMBL" id="JABANN010000228">
    <property type="protein sequence ID" value="KAF4665582.1"/>
    <property type="molecule type" value="Genomic_DNA"/>
</dbReference>
<evidence type="ECO:0000313" key="3">
    <source>
        <dbReference type="EMBL" id="KAF4665582.1"/>
    </source>
</evidence>
<sequence>MRVYLVVIGSTLTWLANAEYKYYCKFFEELLAQCIGRPTGGPGVLSYLVIERIETGRDASFDVRDGRSSRSEWRMVHTLKNLTALDTFDEIMRLETSPDQYDDDTPIRAEAFIFEYSWLGESHKAIMVTFEGESAILFDTSMRPLRSAEYKYFSSERYPNRYSEAQRQEESLDAQVWIDKGQMADLF</sequence>
<accession>A0A7J6L2U3</accession>